<reference evidence="2 3" key="1">
    <citation type="submission" date="2019-07" db="EMBL/GenBank/DDBJ databases">
        <title>Genomic Encyclopedia of Archaeal and Bacterial Type Strains, Phase II (KMG-II): from individual species to whole genera.</title>
        <authorList>
            <person name="Goeker M."/>
        </authorList>
    </citation>
    <scope>NUCLEOTIDE SEQUENCE [LARGE SCALE GENOMIC DNA]</scope>
    <source>
        <strain evidence="2 3">DSM 46842</strain>
    </source>
</reference>
<dbReference type="RefSeq" id="WP_166535408.1">
    <property type="nucleotide sequence ID" value="NZ_VNHW01000033.1"/>
</dbReference>
<keyword evidence="3" id="KW-1185">Reference proteome</keyword>
<evidence type="ECO:0000313" key="3">
    <source>
        <dbReference type="Proteomes" id="UP000322499"/>
    </source>
</evidence>
<dbReference type="AlphaFoldDB" id="A0A5S5CN15"/>
<comment type="caution">
    <text evidence="2">The sequence shown here is derived from an EMBL/GenBank/DDBJ whole genome shotgun (WGS) entry which is preliminary data.</text>
</comment>
<proteinExistence type="predicted"/>
<sequence length="109" mass="12026">MTTPANLSSVVMDGEMARRLTAAGRKADEWKDRRDDLIREAAKQGATLREIAAAVGLSNPGVLRVIRRGPLETRHITPLHQGGSKDDPDNMRFVSPEENARLPRDEPEA</sequence>
<evidence type="ECO:0000313" key="2">
    <source>
        <dbReference type="EMBL" id="TYP80447.1"/>
    </source>
</evidence>
<feature type="compositionally biased region" description="Basic and acidic residues" evidence="1">
    <location>
        <begin position="98"/>
        <end position="109"/>
    </location>
</feature>
<evidence type="ECO:0000256" key="1">
    <source>
        <dbReference type="SAM" id="MobiDB-lite"/>
    </source>
</evidence>
<accession>A0A5S5CN15</accession>
<gene>
    <name evidence="2" type="ORF">BD833_1331</name>
</gene>
<dbReference type="EMBL" id="VNHW01000033">
    <property type="protein sequence ID" value="TYP80447.1"/>
    <property type="molecule type" value="Genomic_DNA"/>
</dbReference>
<feature type="region of interest" description="Disordered" evidence="1">
    <location>
        <begin position="74"/>
        <end position="109"/>
    </location>
</feature>
<organism evidence="2 3">
    <name type="scientific">Blastococcus xanthinilyticus</name>
    <dbReference type="NCBI Taxonomy" id="1564164"/>
    <lineage>
        <taxon>Bacteria</taxon>
        <taxon>Bacillati</taxon>
        <taxon>Actinomycetota</taxon>
        <taxon>Actinomycetes</taxon>
        <taxon>Geodermatophilales</taxon>
        <taxon>Geodermatophilaceae</taxon>
        <taxon>Blastococcus</taxon>
    </lineage>
</organism>
<dbReference type="Proteomes" id="UP000322499">
    <property type="component" value="Unassembled WGS sequence"/>
</dbReference>
<name>A0A5S5CN15_9ACTN</name>
<protein>
    <submittedName>
        <fullName evidence="2">Uncharacterized protein</fullName>
    </submittedName>
</protein>